<keyword evidence="11" id="KW-0687">Ribonucleoprotein</keyword>
<protein>
    <recommendedName>
        <fullName evidence="12">Small ribosomal subunit protein eS10</fullName>
    </recommendedName>
    <alternativeName>
        <fullName evidence="13">40S ribosomal protein S10</fullName>
    </alternativeName>
</protein>
<evidence type="ECO:0000256" key="14">
    <source>
        <dbReference type="ARBA" id="ARBA00045797"/>
    </source>
</evidence>
<keyword evidence="9" id="KW-0689">Ribosomal protein</keyword>
<evidence type="ECO:0000256" key="6">
    <source>
        <dbReference type="ARBA" id="ARBA00022499"/>
    </source>
</evidence>
<dbReference type="GO" id="GO:0003723">
    <property type="term" value="F:RNA binding"/>
    <property type="evidence" value="ECO:0007669"/>
    <property type="project" value="TreeGrafter"/>
</dbReference>
<proteinExistence type="inferred from homology"/>
<evidence type="ECO:0000256" key="11">
    <source>
        <dbReference type="ARBA" id="ARBA00023274"/>
    </source>
</evidence>
<evidence type="ECO:0000256" key="15">
    <source>
        <dbReference type="ARBA" id="ARBA00047069"/>
    </source>
</evidence>
<keyword evidence="6" id="KW-1017">Isopeptide bond</keyword>
<dbReference type="InterPro" id="IPR036388">
    <property type="entry name" value="WH-like_DNA-bd_sf"/>
</dbReference>
<dbReference type="PANTHER" id="PTHR12146">
    <property type="entry name" value="40S RIBOSOMAL PROTEIN S10"/>
    <property type="match status" value="1"/>
</dbReference>
<evidence type="ECO:0000256" key="13">
    <source>
        <dbReference type="ARBA" id="ARBA00044563"/>
    </source>
</evidence>
<evidence type="ECO:0000256" key="8">
    <source>
        <dbReference type="ARBA" id="ARBA00022843"/>
    </source>
</evidence>
<comment type="function">
    <text evidence="14">Component of the 40S ribosomal subunit. The ribosome is a large ribonucleoprotein complex responsible for the synthesis of proteins in the cell.</text>
</comment>
<dbReference type="GO" id="GO:0005730">
    <property type="term" value="C:nucleolus"/>
    <property type="evidence" value="ECO:0007669"/>
    <property type="project" value="UniProtKB-SubCell"/>
</dbReference>
<evidence type="ECO:0000313" key="17">
    <source>
        <dbReference type="Ensembl" id="ENSUMAP00000020080"/>
    </source>
</evidence>
<evidence type="ECO:0000256" key="10">
    <source>
        <dbReference type="ARBA" id="ARBA00023242"/>
    </source>
</evidence>
<keyword evidence="7" id="KW-0597">Phosphoprotein</keyword>
<dbReference type="PANTHER" id="PTHR12146:SF10">
    <property type="entry name" value="SMALL RIBOSOMAL SUBUNIT PROTEIN ES10"/>
    <property type="match status" value="1"/>
</dbReference>
<dbReference type="GO" id="GO:0003735">
    <property type="term" value="F:structural constituent of ribosome"/>
    <property type="evidence" value="ECO:0007669"/>
    <property type="project" value="TreeGrafter"/>
</dbReference>
<evidence type="ECO:0000256" key="1">
    <source>
        <dbReference type="ARBA" id="ARBA00004496"/>
    </source>
</evidence>
<organism evidence="17">
    <name type="scientific">Ursus maritimus</name>
    <name type="common">Polar bear</name>
    <name type="synonym">Thalarctos maritimus</name>
    <dbReference type="NCBI Taxonomy" id="29073"/>
    <lineage>
        <taxon>Eukaryota</taxon>
        <taxon>Metazoa</taxon>
        <taxon>Chordata</taxon>
        <taxon>Craniata</taxon>
        <taxon>Vertebrata</taxon>
        <taxon>Euteleostomi</taxon>
        <taxon>Mammalia</taxon>
        <taxon>Eutheria</taxon>
        <taxon>Laurasiatheria</taxon>
        <taxon>Carnivora</taxon>
        <taxon>Caniformia</taxon>
        <taxon>Ursidae</taxon>
        <taxon>Ursus</taxon>
    </lineage>
</organism>
<evidence type="ECO:0000256" key="9">
    <source>
        <dbReference type="ARBA" id="ARBA00022980"/>
    </source>
</evidence>
<feature type="domain" description="Plectin/eS10 N-terminal" evidence="16">
    <location>
        <begin position="99"/>
        <end position="150"/>
    </location>
</feature>
<evidence type="ECO:0000259" key="16">
    <source>
        <dbReference type="Pfam" id="PF03501"/>
    </source>
</evidence>
<reference evidence="17" key="1">
    <citation type="submission" date="2019-03" db="UniProtKB">
        <authorList>
            <consortium name="Ensembl"/>
        </authorList>
    </citation>
    <scope>IDENTIFICATION</scope>
</reference>
<dbReference type="Gene3D" id="1.10.10.10">
    <property type="entry name" value="Winged helix-like DNA-binding domain superfamily/Winged helix DNA-binding domain"/>
    <property type="match status" value="1"/>
</dbReference>
<evidence type="ECO:0000256" key="4">
    <source>
        <dbReference type="ARBA" id="ARBA00022481"/>
    </source>
</evidence>
<dbReference type="GO" id="GO:0022627">
    <property type="term" value="C:cytosolic small ribosomal subunit"/>
    <property type="evidence" value="ECO:0007669"/>
    <property type="project" value="TreeGrafter"/>
</dbReference>
<evidence type="ECO:0000256" key="3">
    <source>
        <dbReference type="ARBA" id="ARBA00007278"/>
    </source>
</evidence>
<evidence type="ECO:0000256" key="7">
    <source>
        <dbReference type="ARBA" id="ARBA00022553"/>
    </source>
</evidence>
<evidence type="ECO:0000256" key="12">
    <source>
        <dbReference type="ARBA" id="ARBA00044523"/>
    </source>
</evidence>
<keyword evidence="8" id="KW-0832">Ubl conjugation</keyword>
<evidence type="ECO:0000256" key="5">
    <source>
        <dbReference type="ARBA" id="ARBA00022490"/>
    </source>
</evidence>
<dbReference type="Pfam" id="PF03501">
    <property type="entry name" value="S10_plectin"/>
    <property type="match status" value="1"/>
</dbReference>
<name>A0A452UH26_URSMA</name>
<dbReference type="GeneTree" id="ENSGT00440000034918"/>
<dbReference type="InterPro" id="IPR005326">
    <property type="entry name" value="Plectin_eS10_N"/>
</dbReference>
<sequence length="150" mass="16740">MHHLSSNKFPCPFYQYVCNLNSYKNTCPLPLRGGRSEACPPISSFGCLTNKLFACCIPDKVVKKHQFTAIKEISPVDGRPSTVTTVNRAFLALATEMLMPKKNHNAIYAVLFKEGVMVAKKDVHMPIHPELGDKNVPNLHVMKSLQSLRS</sequence>
<dbReference type="Ensembl" id="ENSUMAT00000023791.1">
    <property type="protein sequence ID" value="ENSUMAP00000020080.1"/>
    <property type="gene ID" value="ENSUMAG00000014724.1"/>
</dbReference>
<dbReference type="AlphaFoldDB" id="A0A452UH26"/>
<keyword evidence="5" id="KW-0963">Cytoplasm</keyword>
<evidence type="ECO:0000256" key="2">
    <source>
        <dbReference type="ARBA" id="ARBA00004604"/>
    </source>
</evidence>
<keyword evidence="4" id="KW-0488">Methylation</keyword>
<comment type="subcellular location">
    <subcellularLocation>
        <location evidence="1">Cytoplasm</location>
    </subcellularLocation>
    <subcellularLocation>
        <location evidence="2">Nucleus</location>
        <location evidence="2">Nucleolus</location>
    </subcellularLocation>
</comment>
<comment type="similarity">
    <text evidence="3">Belongs to the eukaryotic ribosomal protein eS10 family.</text>
</comment>
<keyword evidence="10" id="KW-0539">Nucleus</keyword>
<comment type="subunit">
    <text evidence="15">Component of the small ribosomal subunit. The methylated form interacts with NPM1.</text>
</comment>
<dbReference type="InterPro" id="IPR037447">
    <property type="entry name" value="Ribosomal_eS10"/>
</dbReference>
<accession>A0A452UH26</accession>